<dbReference type="FunFam" id="3.20.20.150:FF:000002">
    <property type="entry name" value="Xylose isomerase"/>
    <property type="match status" value="1"/>
</dbReference>
<keyword evidence="9" id="KW-0460">Magnesium</keyword>
<evidence type="ECO:0000256" key="7">
    <source>
        <dbReference type="ARBA" id="ARBA00023277"/>
    </source>
</evidence>
<dbReference type="InterPro" id="IPR001998">
    <property type="entry name" value="Xylose_isomerase"/>
</dbReference>
<dbReference type="NCBIfam" id="TIGR02630">
    <property type="entry name" value="xylose_isom_A"/>
    <property type="match status" value="1"/>
</dbReference>
<evidence type="ECO:0000256" key="11">
    <source>
        <dbReference type="RuleBase" id="RU000610"/>
    </source>
</evidence>
<dbReference type="EMBL" id="AANC01000002">
    <property type="protein sequence ID" value="EAQ50619.1"/>
    <property type="molecule type" value="Genomic_DNA"/>
</dbReference>
<dbReference type="eggNOG" id="COG2115">
    <property type="taxonomic scope" value="Bacteria"/>
</dbReference>
<feature type="binding site" evidence="9">
    <location>
        <position position="309"/>
    </location>
    <ligand>
        <name>Mg(2+)</name>
        <dbReference type="ChEBI" id="CHEBI:18420"/>
        <label>2</label>
    </ligand>
</feature>
<sequence>MSTYFKNIDPIKFEGKESDNPLAFKYYDENKVVAGKTLKEHMRFAMAYWHTLNNKGGDPFGAPTETFAWDANPDPVARAKDKMDAAFEFMTKLGLPYYCFHDVDLVDETPDLAKFEKRIAAVVDYAKTKQQESGIKLLWGTSNLFSNPRYMNGAATNPNFDVVAYAGAQLKIAIDATLELGGENYVFWGGREGYMSLLNTNMKREQDHLAQFLTMARDYARKQGFKGNFLIEPKPMEPTKHQYDFDAATSLGFINKYGLQDDFKLNIEVNHATLASHTFEHELQVAVDAGMLGSIDANRGDYQNGWDTDQFPIDVFEVTQAMLVILEGGGIQGGGINFDAKVRRNSIDLEDKFIAHIAGMDTFARGLIAADHLLQNTSYSTLRKERYASFDGGNGAKFENGTLSLEQLSEIGRKSGEPTPLSGRQELYEHLVANAF</sequence>
<evidence type="ECO:0000256" key="5">
    <source>
        <dbReference type="ARBA" id="ARBA00022723"/>
    </source>
</evidence>
<dbReference type="GO" id="GO:0005737">
    <property type="term" value="C:cytoplasm"/>
    <property type="evidence" value="ECO:0007669"/>
    <property type="project" value="UniProtKB-SubCell"/>
</dbReference>
<feature type="binding site" evidence="9">
    <location>
        <position position="268"/>
    </location>
    <ligand>
        <name>Mg(2+)</name>
        <dbReference type="ChEBI" id="CHEBI:18420"/>
        <label>2</label>
    </ligand>
</feature>
<keyword evidence="4 9" id="KW-0859">Xylose metabolism</keyword>
<protein>
    <recommendedName>
        <fullName evidence="3 9">Xylose isomerase</fullName>
        <ecNumber evidence="3 9">5.3.1.5</ecNumber>
    </recommendedName>
</protein>
<accession>A3XIK5</accession>
<dbReference type="GO" id="GO:0009045">
    <property type="term" value="F:xylose isomerase activity"/>
    <property type="evidence" value="ECO:0007669"/>
    <property type="project" value="UniProtKB-UniRule"/>
</dbReference>
<dbReference type="InterPro" id="IPR013452">
    <property type="entry name" value="Xylose_isom_bac"/>
</dbReference>
<evidence type="ECO:0000256" key="8">
    <source>
        <dbReference type="ARBA" id="ARBA00033659"/>
    </source>
</evidence>
<comment type="subcellular location">
    <subcellularLocation>
        <location evidence="9 11">Cytoplasm</location>
    </subcellularLocation>
</comment>
<dbReference type="OrthoDB" id="9763981at2"/>
<organism evidence="12 13">
    <name type="scientific">Leeuwenhoekiella blandensis (strain CECT 7118 / CCUG 51940 / KCTC 22103 / MED217)</name>
    <name type="common">Flavobacterium sp. (strain MED217)</name>
    <dbReference type="NCBI Taxonomy" id="398720"/>
    <lineage>
        <taxon>Bacteria</taxon>
        <taxon>Pseudomonadati</taxon>
        <taxon>Bacteroidota</taxon>
        <taxon>Flavobacteriia</taxon>
        <taxon>Flavobacteriales</taxon>
        <taxon>Flavobacteriaceae</taxon>
        <taxon>Leeuwenhoekiella</taxon>
    </lineage>
</organism>
<keyword evidence="6 9" id="KW-0413">Isomerase</keyword>
<dbReference type="STRING" id="398720.MED217_06287"/>
<dbReference type="AlphaFoldDB" id="A3XIK5"/>
<name>A3XIK5_LEEBM</name>
<keyword evidence="5 9" id="KW-0479">Metal-binding</keyword>
<evidence type="ECO:0000256" key="3">
    <source>
        <dbReference type="ARBA" id="ARBA00011958"/>
    </source>
</evidence>
<evidence type="ECO:0000256" key="1">
    <source>
        <dbReference type="ARBA" id="ARBA00005765"/>
    </source>
</evidence>
<feature type="active site" evidence="9">
    <location>
        <position position="101"/>
    </location>
</feature>
<dbReference type="HOGENOM" id="CLU_037261_1_0_10"/>
<comment type="caution">
    <text evidence="12">The sequence shown here is derived from an EMBL/GenBank/DDBJ whole genome shotgun (WGS) entry which is preliminary data.</text>
</comment>
<dbReference type="GO" id="GO:0000287">
    <property type="term" value="F:magnesium ion binding"/>
    <property type="evidence" value="ECO:0007669"/>
    <property type="project" value="UniProtKB-UniRule"/>
</dbReference>
<dbReference type="PANTHER" id="PTHR48408:SF1">
    <property type="entry name" value="XYLOSE ISOMERASE"/>
    <property type="match status" value="1"/>
</dbReference>
<dbReference type="EC" id="5.3.1.5" evidence="3 9"/>
<proteinExistence type="inferred from homology"/>
<comment type="similarity">
    <text evidence="1 9 10">Belongs to the xylose isomerase family.</text>
</comment>
<feature type="binding site" evidence="9">
    <location>
        <position position="296"/>
    </location>
    <ligand>
        <name>Mg(2+)</name>
        <dbReference type="ChEBI" id="CHEBI:18420"/>
        <label>1</label>
    </ligand>
</feature>
<feature type="binding site" evidence="9">
    <location>
        <position position="232"/>
    </location>
    <ligand>
        <name>Mg(2+)</name>
        <dbReference type="ChEBI" id="CHEBI:18420"/>
        <label>1</label>
    </ligand>
</feature>
<feature type="binding site" evidence="9">
    <location>
        <position position="268"/>
    </location>
    <ligand>
        <name>Mg(2+)</name>
        <dbReference type="ChEBI" id="CHEBI:18420"/>
        <label>1</label>
    </ligand>
</feature>
<dbReference type="NCBIfam" id="NF003998">
    <property type="entry name" value="PRK05474.1"/>
    <property type="match status" value="1"/>
</dbReference>
<dbReference type="HAMAP" id="MF_00455">
    <property type="entry name" value="Xylose_isom_A"/>
    <property type="match status" value="1"/>
</dbReference>
<evidence type="ECO:0000256" key="6">
    <source>
        <dbReference type="ARBA" id="ARBA00023235"/>
    </source>
</evidence>
<dbReference type="PRINTS" id="PR00688">
    <property type="entry name" value="XYLOSISMRASE"/>
</dbReference>
<evidence type="ECO:0000256" key="4">
    <source>
        <dbReference type="ARBA" id="ARBA00022629"/>
    </source>
</evidence>
<dbReference type="RefSeq" id="WP_009779641.1">
    <property type="nucleotide sequence ID" value="NZ_CH672395.1"/>
</dbReference>
<feature type="active site" evidence="9">
    <location>
        <position position="104"/>
    </location>
</feature>
<dbReference type="Proteomes" id="UP000001601">
    <property type="component" value="Unassembled WGS sequence"/>
</dbReference>
<feature type="binding site" evidence="9">
    <location>
        <position position="271"/>
    </location>
    <ligand>
        <name>Mg(2+)</name>
        <dbReference type="ChEBI" id="CHEBI:18420"/>
        <label>2</label>
    </ligand>
</feature>
<reference evidence="12 13" key="1">
    <citation type="journal article" date="2007" name="Nature">
        <title>Light stimulates growth of proteorhodopsin-containing marine Flavobacteria.</title>
        <authorList>
            <person name="Gomez-Consarnau L."/>
            <person name="Gonzalez J.M."/>
            <person name="Coll-Llado M."/>
            <person name="Gourdon P."/>
            <person name="Pascher T."/>
            <person name="Neutze R."/>
            <person name="Pedros-Alio C."/>
            <person name="Pinhassi J."/>
        </authorList>
    </citation>
    <scope>NUCLEOTIDE SEQUENCE [LARGE SCALE GENOMIC DNA]</scope>
    <source>
        <strain evidence="12 13">MED217</strain>
    </source>
</reference>
<keyword evidence="13" id="KW-1185">Reference proteome</keyword>
<evidence type="ECO:0000256" key="9">
    <source>
        <dbReference type="HAMAP-Rule" id="MF_00455"/>
    </source>
</evidence>
<comment type="catalytic activity">
    <reaction evidence="8 9 10">
        <text>alpha-D-xylose = alpha-D-xylulofuranose</text>
        <dbReference type="Rhea" id="RHEA:22816"/>
        <dbReference type="ChEBI" id="CHEBI:28518"/>
        <dbReference type="ChEBI" id="CHEBI:188998"/>
        <dbReference type="EC" id="5.3.1.5"/>
    </reaction>
</comment>
<comment type="cofactor">
    <cofactor evidence="9">
        <name>Mg(2+)</name>
        <dbReference type="ChEBI" id="CHEBI:18420"/>
    </cofactor>
    <text evidence="9">Binds 2 magnesium ions per subunit.</text>
</comment>
<comment type="subunit">
    <text evidence="2 9 11">Homotetramer.</text>
</comment>
<evidence type="ECO:0000256" key="2">
    <source>
        <dbReference type="ARBA" id="ARBA00011881"/>
    </source>
</evidence>
<keyword evidence="9" id="KW-0963">Cytoplasm</keyword>
<dbReference type="SUPFAM" id="SSF51658">
    <property type="entry name" value="Xylose isomerase-like"/>
    <property type="match status" value="1"/>
</dbReference>
<dbReference type="Gene3D" id="3.20.20.150">
    <property type="entry name" value="Divalent-metal-dependent TIM barrel enzymes"/>
    <property type="match status" value="1"/>
</dbReference>
<dbReference type="PROSITE" id="PS51415">
    <property type="entry name" value="XYLOSE_ISOMERASE"/>
    <property type="match status" value="1"/>
</dbReference>
<gene>
    <name evidence="9" type="primary">xylA</name>
    <name evidence="12" type="ORF">MED217_06287</name>
</gene>
<dbReference type="GO" id="GO:0042732">
    <property type="term" value="P:D-xylose metabolic process"/>
    <property type="evidence" value="ECO:0007669"/>
    <property type="project" value="UniProtKB-UniRule"/>
</dbReference>
<dbReference type="InterPro" id="IPR036237">
    <property type="entry name" value="Xyl_isomerase-like_sf"/>
</dbReference>
<keyword evidence="7 9" id="KW-0119">Carbohydrate metabolism</keyword>
<feature type="binding site" evidence="9">
    <location>
        <position position="339"/>
    </location>
    <ligand>
        <name>Mg(2+)</name>
        <dbReference type="ChEBI" id="CHEBI:18420"/>
        <label>1</label>
    </ligand>
</feature>
<evidence type="ECO:0000313" key="13">
    <source>
        <dbReference type="Proteomes" id="UP000001601"/>
    </source>
</evidence>
<evidence type="ECO:0000313" key="12">
    <source>
        <dbReference type="EMBL" id="EAQ50619.1"/>
    </source>
</evidence>
<evidence type="ECO:0000256" key="10">
    <source>
        <dbReference type="RuleBase" id="RU000609"/>
    </source>
</evidence>
<feature type="binding site" evidence="9">
    <location>
        <position position="307"/>
    </location>
    <ligand>
        <name>Mg(2+)</name>
        <dbReference type="ChEBI" id="CHEBI:18420"/>
        <label>2</label>
    </ligand>
</feature>
<dbReference type="PANTHER" id="PTHR48408">
    <property type="match status" value="1"/>
</dbReference>